<dbReference type="EMBL" id="CP116394">
    <property type="protein sequence ID" value="WCE45119.1"/>
    <property type="molecule type" value="Genomic_DNA"/>
</dbReference>
<dbReference type="GO" id="GO:0070006">
    <property type="term" value="F:metalloaminopeptidase activity"/>
    <property type="evidence" value="ECO:0007669"/>
    <property type="project" value="TreeGrafter"/>
</dbReference>
<keyword evidence="10" id="KW-0862">Zinc</keyword>
<evidence type="ECO:0000256" key="4">
    <source>
        <dbReference type="ARBA" id="ARBA00012564"/>
    </source>
</evidence>
<evidence type="ECO:0000313" key="18">
    <source>
        <dbReference type="Proteomes" id="UP001211044"/>
    </source>
</evidence>
<evidence type="ECO:0000256" key="13">
    <source>
        <dbReference type="ARBA" id="ARBA00031533"/>
    </source>
</evidence>
<name>A0AB38XLP6_9ACTO</name>
<dbReference type="AlphaFoldDB" id="A0AB38XLP6"/>
<dbReference type="Pfam" id="PF01433">
    <property type="entry name" value="Peptidase_M1"/>
    <property type="match status" value="1"/>
</dbReference>
<dbReference type="GO" id="GO:0043171">
    <property type="term" value="P:peptide catabolic process"/>
    <property type="evidence" value="ECO:0007669"/>
    <property type="project" value="TreeGrafter"/>
</dbReference>
<organism evidence="17 18">
    <name type="scientific">Winkia neuii subsp. anitrata</name>
    <dbReference type="NCBI Taxonomy" id="29318"/>
    <lineage>
        <taxon>Bacteria</taxon>
        <taxon>Bacillati</taxon>
        <taxon>Actinomycetota</taxon>
        <taxon>Actinomycetes</taxon>
        <taxon>Actinomycetales</taxon>
        <taxon>Actinomycetaceae</taxon>
        <taxon>Winkia</taxon>
    </lineage>
</organism>
<reference evidence="17" key="1">
    <citation type="submission" date="2023-01" db="EMBL/GenBank/DDBJ databases">
        <title>Comparative Genomic Analysis of the Clinically-Derived Winkia Strain NY0527 Provides Evidence into the Taxonomic Reassignment of Winkia neuii and Characterizes Their Virulence Traits.</title>
        <authorList>
            <person name="Cai X."/>
            <person name="Peng Y."/>
            <person name="Li M."/>
            <person name="Qiu Y."/>
            <person name="Wang Y."/>
            <person name="Xu L."/>
            <person name="Hou Q."/>
        </authorList>
    </citation>
    <scope>NUCLEOTIDE SEQUENCE</scope>
    <source>
        <strain evidence="17">NY0527</strain>
    </source>
</reference>
<evidence type="ECO:0000256" key="11">
    <source>
        <dbReference type="ARBA" id="ARBA00023049"/>
    </source>
</evidence>
<sequence length="815" mass="89958">MSKLTRELAGKRSATCQVSHQRVHLDLTRAKETDGHFPVSTLLQVDLKEDWLALDVQEGKVLAVTVDGAEPKWRQDEHQLWIEDLSSGAHEVQVRAQMTYSHTGQGLHRYQDATGATYLYTQYEPADARAVYPCVDQPDMKPRWTFVIDGPSDWIILTGGAEVSATECEGGTRHEYRETPPLSSYLTAVIAGPYTCVELGTWKGGAQDIEVPLRVFCRGELADALPVQDMAQWTKAGLDFYHDRYQFDYPWGKYDQVFVPEYNLGAMENPGCVTFNEKYLRLGGASATEREKLANTLMHEMAHMWFGDLVTPRWWDGLWLKESFADHEGYCALVGATEFTDAWASFAVARKTWALQADQLPTTHPIQAEIPDVDAAKQNFDGISYAKGAAALAQLVAYVGEEAFVEGARKYFAEHAFSATEMSDLTAALEEASGRKLDHWVGSWLTTTGPTFLEIADGKVTRVSKDDRPQVFDVGFFDTDGTRLAREQVELDGAEVRLKAQAPWTVLNEGDRTYARCGLSPAVREALTDALREIDDMSARAALWASAWQEVRDGQLSPAAFTAAVLSAAPLETGTVRDTLLSQVETAIGEYTAPAQRGQLALKAARNALQIAGVTQVPEARTAWAKCAAELAAIGHVKDIVAEVGTGYGLTEDDQWRLLALAAKVGQADLETAKQRLAAADTGRSRQRFLTVQAVLDPEGAKKRIVEDESAANATIDALMEGIEIAAVPHTDPQQAVADLELAAKLWDSRVIQIATRVAHTLTPHRIDTDGSEEPEVLKAWKQWDRQLPATLARLVAEDLDETTRRVRIQNKWSE</sequence>
<dbReference type="InterPro" id="IPR001930">
    <property type="entry name" value="Peptidase_M1"/>
</dbReference>
<dbReference type="InterPro" id="IPR012778">
    <property type="entry name" value="Pept_M1_aminopeptidase"/>
</dbReference>
<evidence type="ECO:0000256" key="5">
    <source>
        <dbReference type="ARBA" id="ARBA00015611"/>
    </source>
</evidence>
<dbReference type="PANTHER" id="PTHR11533:SF174">
    <property type="entry name" value="PUROMYCIN-SENSITIVE AMINOPEPTIDASE-RELATED"/>
    <property type="match status" value="1"/>
</dbReference>
<dbReference type="Pfam" id="PF17900">
    <property type="entry name" value="Peptidase_M1_N"/>
    <property type="match status" value="1"/>
</dbReference>
<dbReference type="GO" id="GO:0016020">
    <property type="term" value="C:membrane"/>
    <property type="evidence" value="ECO:0007669"/>
    <property type="project" value="TreeGrafter"/>
</dbReference>
<dbReference type="Proteomes" id="UP001211044">
    <property type="component" value="Chromosome"/>
</dbReference>
<evidence type="ECO:0000256" key="6">
    <source>
        <dbReference type="ARBA" id="ARBA00022438"/>
    </source>
</evidence>
<dbReference type="GO" id="GO:0042277">
    <property type="term" value="F:peptide binding"/>
    <property type="evidence" value="ECO:0007669"/>
    <property type="project" value="TreeGrafter"/>
</dbReference>
<comment type="cofactor">
    <cofactor evidence="2">
        <name>Zn(2+)</name>
        <dbReference type="ChEBI" id="CHEBI:29105"/>
    </cofactor>
</comment>
<evidence type="ECO:0000256" key="2">
    <source>
        <dbReference type="ARBA" id="ARBA00001947"/>
    </source>
</evidence>
<keyword evidence="9 17" id="KW-0378">Hydrolase</keyword>
<keyword evidence="7" id="KW-0645">Protease</keyword>
<dbReference type="GO" id="GO:0005615">
    <property type="term" value="C:extracellular space"/>
    <property type="evidence" value="ECO:0007669"/>
    <property type="project" value="TreeGrafter"/>
</dbReference>
<dbReference type="SUPFAM" id="SSF63737">
    <property type="entry name" value="Leukotriene A4 hydrolase N-terminal domain"/>
    <property type="match status" value="1"/>
</dbReference>
<keyword evidence="6 17" id="KW-0031">Aminopeptidase</keyword>
<evidence type="ECO:0000313" key="17">
    <source>
        <dbReference type="EMBL" id="WCE45119.1"/>
    </source>
</evidence>
<evidence type="ECO:0000256" key="3">
    <source>
        <dbReference type="ARBA" id="ARBA00010136"/>
    </source>
</evidence>
<comment type="catalytic activity">
    <reaction evidence="1">
        <text>Release of an N-terminal amino acid, Xaa-|-Yaa- from a peptide, amide or arylamide. Xaa is preferably Ala, but may be most amino acids including Pro (slow action). When a terminal hydrophobic residue is followed by a prolyl residue, the two may be released as an intact Xaa-Pro dipeptide.</text>
        <dbReference type="EC" id="3.4.11.2"/>
    </reaction>
</comment>
<evidence type="ECO:0000259" key="15">
    <source>
        <dbReference type="Pfam" id="PF11838"/>
    </source>
</evidence>
<dbReference type="PANTHER" id="PTHR11533">
    <property type="entry name" value="PROTEASE M1 ZINC METALLOPROTEASE"/>
    <property type="match status" value="1"/>
</dbReference>
<dbReference type="InterPro" id="IPR024571">
    <property type="entry name" value="ERAP1-like_C_dom"/>
</dbReference>
<dbReference type="PRINTS" id="PR00756">
    <property type="entry name" value="ALADIPTASE"/>
</dbReference>
<gene>
    <name evidence="17" type="primary">pepN</name>
    <name evidence="17" type="ORF">PIG85_05435</name>
</gene>
<feature type="domain" description="ERAP1-like C-terminal" evidence="15">
    <location>
        <begin position="504"/>
        <end position="803"/>
    </location>
</feature>
<dbReference type="NCBIfam" id="TIGR02412">
    <property type="entry name" value="pepN_strep_liv"/>
    <property type="match status" value="1"/>
</dbReference>
<dbReference type="KEGG" id="wne:PIG85_05435"/>
<feature type="domain" description="Peptidase M1 membrane alanine aminopeptidase" evidence="14">
    <location>
        <begin position="234"/>
        <end position="444"/>
    </location>
</feature>
<dbReference type="RefSeq" id="WP_271694259.1">
    <property type="nucleotide sequence ID" value="NZ_CP116394.1"/>
</dbReference>
<dbReference type="GO" id="GO:0008270">
    <property type="term" value="F:zinc ion binding"/>
    <property type="evidence" value="ECO:0007669"/>
    <property type="project" value="InterPro"/>
</dbReference>
<dbReference type="Gene3D" id="2.60.40.1730">
    <property type="entry name" value="tricorn interacting facor f3 domain"/>
    <property type="match status" value="1"/>
</dbReference>
<proteinExistence type="inferred from homology"/>
<comment type="similarity">
    <text evidence="3">Belongs to the peptidase M1 family.</text>
</comment>
<evidence type="ECO:0000256" key="8">
    <source>
        <dbReference type="ARBA" id="ARBA00022723"/>
    </source>
</evidence>
<evidence type="ECO:0000259" key="14">
    <source>
        <dbReference type="Pfam" id="PF01433"/>
    </source>
</evidence>
<evidence type="ECO:0000256" key="7">
    <source>
        <dbReference type="ARBA" id="ARBA00022670"/>
    </source>
</evidence>
<dbReference type="InterPro" id="IPR050344">
    <property type="entry name" value="Peptidase_M1_aminopeptidases"/>
</dbReference>
<dbReference type="EC" id="3.4.11.2" evidence="4"/>
<dbReference type="CDD" id="cd09602">
    <property type="entry name" value="M1_APN"/>
    <property type="match status" value="1"/>
</dbReference>
<evidence type="ECO:0000256" key="10">
    <source>
        <dbReference type="ARBA" id="ARBA00022833"/>
    </source>
</evidence>
<keyword evidence="11" id="KW-0482">Metalloprotease</keyword>
<dbReference type="InterPro" id="IPR014782">
    <property type="entry name" value="Peptidase_M1_dom"/>
</dbReference>
<dbReference type="GO" id="GO:0005737">
    <property type="term" value="C:cytoplasm"/>
    <property type="evidence" value="ECO:0007669"/>
    <property type="project" value="TreeGrafter"/>
</dbReference>
<protein>
    <recommendedName>
        <fullName evidence="5">Aminopeptidase N</fullName>
        <ecNumber evidence="4">3.4.11.2</ecNumber>
    </recommendedName>
    <alternativeName>
        <fullName evidence="12">Alanine aminopeptidase</fullName>
    </alternativeName>
    <alternativeName>
        <fullName evidence="13">Lysyl aminopeptidase</fullName>
    </alternativeName>
</protein>
<evidence type="ECO:0000256" key="9">
    <source>
        <dbReference type="ARBA" id="ARBA00022801"/>
    </source>
</evidence>
<feature type="domain" description="Aminopeptidase N-like N-terminal" evidence="16">
    <location>
        <begin position="72"/>
        <end position="186"/>
    </location>
</feature>
<dbReference type="InterPro" id="IPR042097">
    <property type="entry name" value="Aminopeptidase_N-like_N_sf"/>
</dbReference>
<evidence type="ECO:0000256" key="12">
    <source>
        <dbReference type="ARBA" id="ARBA00029811"/>
    </source>
</evidence>
<dbReference type="InterPro" id="IPR045357">
    <property type="entry name" value="Aminopeptidase_N-like_N"/>
</dbReference>
<evidence type="ECO:0000259" key="16">
    <source>
        <dbReference type="Pfam" id="PF17900"/>
    </source>
</evidence>
<dbReference type="Pfam" id="PF11838">
    <property type="entry name" value="ERAP1_C"/>
    <property type="match status" value="1"/>
</dbReference>
<accession>A0AB38XLP6</accession>
<evidence type="ECO:0000256" key="1">
    <source>
        <dbReference type="ARBA" id="ARBA00000098"/>
    </source>
</evidence>
<dbReference type="SUPFAM" id="SSF55486">
    <property type="entry name" value="Metalloproteases ('zincins'), catalytic domain"/>
    <property type="match status" value="1"/>
</dbReference>
<dbReference type="GO" id="GO:0016285">
    <property type="term" value="F:alanyl aminopeptidase activity"/>
    <property type="evidence" value="ECO:0007669"/>
    <property type="project" value="UniProtKB-EC"/>
</dbReference>
<dbReference type="Gene3D" id="1.10.390.10">
    <property type="entry name" value="Neutral Protease Domain 2"/>
    <property type="match status" value="1"/>
</dbReference>
<dbReference type="GO" id="GO:0006508">
    <property type="term" value="P:proteolysis"/>
    <property type="evidence" value="ECO:0007669"/>
    <property type="project" value="UniProtKB-KW"/>
</dbReference>
<dbReference type="InterPro" id="IPR027268">
    <property type="entry name" value="Peptidase_M4/M1_CTD_sf"/>
</dbReference>
<keyword evidence="8" id="KW-0479">Metal-binding</keyword>